<sequence length="46" mass="5225">MTFLGIGNPDEGSIYPHHHPQFTIDENIMKYGAELHIRTALKFLNG</sequence>
<name>A0A645A5S3_9ZZZZ</name>
<protein>
    <recommendedName>
        <fullName evidence="2">N-acetyldiaminopimelate deacetylase</fullName>
    </recommendedName>
</protein>
<proteinExistence type="predicted"/>
<dbReference type="AlphaFoldDB" id="A0A645A5S3"/>
<gene>
    <name evidence="1" type="ORF">SDC9_95157</name>
</gene>
<dbReference type="EMBL" id="VSSQ01012094">
    <property type="protein sequence ID" value="MPM48432.1"/>
    <property type="molecule type" value="Genomic_DNA"/>
</dbReference>
<organism evidence="1">
    <name type="scientific">bioreactor metagenome</name>
    <dbReference type="NCBI Taxonomy" id="1076179"/>
    <lineage>
        <taxon>unclassified sequences</taxon>
        <taxon>metagenomes</taxon>
        <taxon>ecological metagenomes</taxon>
    </lineage>
</organism>
<reference evidence="1" key="1">
    <citation type="submission" date="2019-08" db="EMBL/GenBank/DDBJ databases">
        <authorList>
            <person name="Kucharzyk K."/>
            <person name="Murdoch R.W."/>
            <person name="Higgins S."/>
            <person name="Loffler F."/>
        </authorList>
    </citation>
    <scope>NUCLEOTIDE SEQUENCE</scope>
</reference>
<accession>A0A645A5S3</accession>
<evidence type="ECO:0000313" key="1">
    <source>
        <dbReference type="EMBL" id="MPM48432.1"/>
    </source>
</evidence>
<dbReference type="Gene3D" id="3.40.630.10">
    <property type="entry name" value="Zn peptidases"/>
    <property type="match status" value="1"/>
</dbReference>
<dbReference type="SUPFAM" id="SSF53187">
    <property type="entry name" value="Zn-dependent exopeptidases"/>
    <property type="match status" value="1"/>
</dbReference>
<comment type="caution">
    <text evidence="1">The sequence shown here is derived from an EMBL/GenBank/DDBJ whole genome shotgun (WGS) entry which is preliminary data.</text>
</comment>
<evidence type="ECO:0008006" key="2">
    <source>
        <dbReference type="Google" id="ProtNLM"/>
    </source>
</evidence>